<feature type="region of interest" description="Disordered" evidence="1">
    <location>
        <begin position="456"/>
        <end position="480"/>
    </location>
</feature>
<dbReference type="InterPro" id="IPR012337">
    <property type="entry name" value="RNaseH-like_sf"/>
</dbReference>
<dbReference type="InterPro" id="IPR036397">
    <property type="entry name" value="RNaseH_sf"/>
</dbReference>
<sequence>MKNKEKYLTNFSETKRKEAIQKYDVIKPFILGNKSLSSISKNTGIALSTLYGWNKLYKEQGLKGLIYTTRADKGTRKIEPKIIDEIERLALKNKRNSIATIHRKIANYCKENNFDPPNYKQVYSVIKTIPKSVVDFSHHGEKYYQNKYDLIQIRESSRPNEIWQADHTLLDIYILDQKGNINRPWLTIIMDDYSRAIAGYFLTFDSPNSKNTALTLHQAIWSKSNTSWPICGIPEKFYTDHGSDFTSHHMEQVAVDLKINLMFSKVGVPRGRGKIERFFQTVNQIFLEQLPGYINNNDTLSYLIDFQNFEEKLRYFLIEDYNQKEHSAIQSTPINRWNSNHFFPNMPSSLEQLDLLLLEIPKSRKIHSDGIHFQGFRYSNTNLAAYVGEYVLIRYNPNDMAEIRVFYRDEFLCTAISPDLADYSIDIKDIQHARSQRRKHLKQNIVSPSTTDLIKEEKNYGYSPQETTKNVKKLKRYRND</sequence>
<dbReference type="EMBL" id="LAKJ01000035">
    <property type="protein sequence ID" value="KKI62730.1"/>
    <property type="molecule type" value="Genomic_DNA"/>
</dbReference>
<gene>
    <name evidence="3" type="ORF">UF66_1972</name>
</gene>
<accession>A0A0M2NXP8</accession>
<dbReference type="PANTHER" id="PTHR35004:SF6">
    <property type="entry name" value="TRANSPOSASE"/>
    <property type="match status" value="1"/>
</dbReference>
<dbReference type="PROSITE" id="PS50994">
    <property type="entry name" value="INTEGRASE"/>
    <property type="match status" value="1"/>
</dbReference>
<dbReference type="RefSeq" id="WP_046467885.1">
    <property type="nucleotide sequence ID" value="NZ_LAKJ01000035.1"/>
</dbReference>
<evidence type="ECO:0000256" key="1">
    <source>
        <dbReference type="SAM" id="MobiDB-lite"/>
    </source>
</evidence>
<comment type="caution">
    <text evidence="3">The sequence shown here is derived from an EMBL/GenBank/DDBJ whole genome shotgun (WGS) entry which is preliminary data.</text>
</comment>
<proteinExistence type="predicted"/>
<dbReference type="PANTHER" id="PTHR35004">
    <property type="entry name" value="TRANSPOSASE RV3428C-RELATED"/>
    <property type="match status" value="1"/>
</dbReference>
<dbReference type="InterPro" id="IPR015378">
    <property type="entry name" value="Transposase-like_Mu_C"/>
</dbReference>
<dbReference type="Gene3D" id="2.30.30.130">
    <property type="entry name" value="Transposase, Mu, C-terminal"/>
    <property type="match status" value="1"/>
</dbReference>
<feature type="domain" description="Integrase catalytic" evidence="2">
    <location>
        <begin position="155"/>
        <end position="341"/>
    </location>
</feature>
<dbReference type="SUPFAM" id="SSF53098">
    <property type="entry name" value="Ribonuclease H-like"/>
    <property type="match status" value="1"/>
</dbReference>
<dbReference type="Gene3D" id="3.30.420.10">
    <property type="entry name" value="Ribonuclease H-like superfamily/Ribonuclease H"/>
    <property type="match status" value="1"/>
</dbReference>
<name>A0A0M2NXP8_STACC</name>
<dbReference type="GO" id="GO:0015074">
    <property type="term" value="P:DNA integration"/>
    <property type="evidence" value="ECO:0007669"/>
    <property type="project" value="InterPro"/>
</dbReference>
<protein>
    <submittedName>
        <fullName evidence="3">Tn552 transposase</fullName>
    </submittedName>
</protein>
<dbReference type="Proteomes" id="UP000034455">
    <property type="component" value="Unassembled WGS sequence"/>
</dbReference>
<organism evidence="3 4">
    <name type="scientific">Staphylococcus cohnii subsp. cohnii</name>
    <dbReference type="NCBI Taxonomy" id="74704"/>
    <lineage>
        <taxon>Bacteria</taxon>
        <taxon>Bacillati</taxon>
        <taxon>Bacillota</taxon>
        <taxon>Bacilli</taxon>
        <taxon>Bacillales</taxon>
        <taxon>Staphylococcaceae</taxon>
        <taxon>Staphylococcus</taxon>
        <taxon>Staphylococcus cohnii species complex</taxon>
    </lineage>
</organism>
<evidence type="ECO:0000313" key="3">
    <source>
        <dbReference type="EMBL" id="KKI62730.1"/>
    </source>
</evidence>
<dbReference type="InterPro" id="IPR009004">
    <property type="entry name" value="Transposase_Mu_C"/>
</dbReference>
<reference evidence="3 4" key="1">
    <citation type="submission" date="2015-03" db="EMBL/GenBank/DDBJ databases">
        <title>Genome Assembly of Staphylococcus cohnii subsp. cohnii strain G22B2.</title>
        <authorList>
            <person name="Nair G."/>
            <person name="Kaur G."/>
            <person name="Khatri I."/>
            <person name="Singh N.K."/>
            <person name="Sathyabama S."/>
            <person name="Maurya S.K."/>
            <person name="Subramanian S."/>
            <person name="Agrewala J.N."/>
            <person name="Mayilraj S."/>
        </authorList>
    </citation>
    <scope>NUCLEOTIDE SEQUENCE [LARGE SCALE GENOMIC DNA]</scope>
    <source>
        <strain evidence="3 4">G22B2</strain>
    </source>
</reference>
<dbReference type="InterPro" id="IPR001584">
    <property type="entry name" value="Integrase_cat-core"/>
</dbReference>
<dbReference type="PATRIC" id="fig|74704.6.peg.2029"/>
<dbReference type="GO" id="GO:0003676">
    <property type="term" value="F:nucleic acid binding"/>
    <property type="evidence" value="ECO:0007669"/>
    <property type="project" value="InterPro"/>
</dbReference>
<dbReference type="SUPFAM" id="SSF50610">
    <property type="entry name" value="mu transposase, C-terminal domain"/>
    <property type="match status" value="1"/>
</dbReference>
<dbReference type="AlphaFoldDB" id="A0A0M2NXP8"/>
<evidence type="ECO:0000313" key="4">
    <source>
        <dbReference type="Proteomes" id="UP000034455"/>
    </source>
</evidence>
<feature type="compositionally biased region" description="Basic residues" evidence="1">
    <location>
        <begin position="470"/>
        <end position="480"/>
    </location>
</feature>
<dbReference type="Pfam" id="PF09299">
    <property type="entry name" value="Mu-transpos_C"/>
    <property type="match status" value="1"/>
</dbReference>
<dbReference type="Pfam" id="PF00665">
    <property type="entry name" value="rve"/>
    <property type="match status" value="1"/>
</dbReference>
<evidence type="ECO:0000259" key="2">
    <source>
        <dbReference type="PROSITE" id="PS50994"/>
    </source>
</evidence>